<accession>A0A183UPD1</accession>
<dbReference type="GO" id="GO:0020037">
    <property type="term" value="F:heme binding"/>
    <property type="evidence" value="ECO:0007669"/>
    <property type="project" value="InterPro"/>
</dbReference>
<dbReference type="PANTHER" id="PTHR28657">
    <property type="entry name" value="INDOLEAMINE 2,3-DIOXYGENASE"/>
    <property type="match status" value="1"/>
</dbReference>
<name>A0A183UPD1_TOXCA</name>
<comment type="similarity">
    <text evidence="1">Belongs to the indoleamine 2,3-dioxygenase family.</text>
</comment>
<dbReference type="EMBL" id="UYWY01020473">
    <property type="protein sequence ID" value="VDM41672.1"/>
    <property type="molecule type" value="Genomic_DNA"/>
</dbReference>
<evidence type="ECO:0000313" key="6">
    <source>
        <dbReference type="Proteomes" id="UP000050794"/>
    </source>
</evidence>
<dbReference type="GO" id="GO:0034354">
    <property type="term" value="P:'de novo' NAD+ biosynthetic process from L-tryptophan"/>
    <property type="evidence" value="ECO:0007669"/>
    <property type="project" value="TreeGrafter"/>
</dbReference>
<dbReference type="AlphaFoldDB" id="A0A183UPD1"/>
<reference evidence="5 6" key="2">
    <citation type="submission" date="2018-11" db="EMBL/GenBank/DDBJ databases">
        <authorList>
            <consortium name="Pathogen Informatics"/>
        </authorList>
    </citation>
    <scope>NUCLEOTIDE SEQUENCE [LARGE SCALE GENOMIC DNA]</scope>
</reference>
<dbReference type="Gene3D" id="1.20.58.480">
    <property type="match status" value="1"/>
</dbReference>
<dbReference type="GO" id="GO:0004833">
    <property type="term" value="F:L-tryptophan 2,3-dioxygenase activity"/>
    <property type="evidence" value="ECO:0007669"/>
    <property type="project" value="TreeGrafter"/>
</dbReference>
<dbReference type="SUPFAM" id="SSF140959">
    <property type="entry name" value="Indolic compounds 2,3-dioxygenase-like"/>
    <property type="match status" value="1"/>
</dbReference>
<dbReference type="InterPro" id="IPR037217">
    <property type="entry name" value="Trp/Indoleamine_2_3_dOase-like"/>
</dbReference>
<dbReference type="GO" id="GO:0005737">
    <property type="term" value="C:cytoplasm"/>
    <property type="evidence" value="ECO:0007669"/>
    <property type="project" value="TreeGrafter"/>
</dbReference>
<dbReference type="WBParaSite" id="TCNE_0001035101-mRNA-1">
    <property type="protein sequence ID" value="TCNE_0001035101-mRNA-1"/>
    <property type="gene ID" value="TCNE_0001035101"/>
</dbReference>
<dbReference type="PANTHER" id="PTHR28657:SF5">
    <property type="entry name" value="INDOLEAMINE 2,3-DIOXYGENASE"/>
    <property type="match status" value="1"/>
</dbReference>
<gene>
    <name evidence="5" type="ORF">TCNE_LOCUS10351</name>
</gene>
<dbReference type="GO" id="GO:0019441">
    <property type="term" value="P:L-tryptophan catabolic process to kynurenine"/>
    <property type="evidence" value="ECO:0007669"/>
    <property type="project" value="InterPro"/>
</dbReference>
<feature type="binding site" description="proximal binding residue" evidence="4">
    <location>
        <position position="292"/>
    </location>
    <ligand>
        <name>heme b</name>
        <dbReference type="ChEBI" id="CHEBI:60344"/>
    </ligand>
    <ligandPart>
        <name>Fe</name>
        <dbReference type="ChEBI" id="CHEBI:18248"/>
    </ligandPart>
</feature>
<keyword evidence="4" id="KW-0349">Heme</keyword>
<evidence type="ECO:0000256" key="3">
    <source>
        <dbReference type="ARBA" id="ARBA00023004"/>
    </source>
</evidence>
<organism evidence="6 7">
    <name type="scientific">Toxocara canis</name>
    <name type="common">Canine roundworm</name>
    <dbReference type="NCBI Taxonomy" id="6265"/>
    <lineage>
        <taxon>Eukaryota</taxon>
        <taxon>Metazoa</taxon>
        <taxon>Ecdysozoa</taxon>
        <taxon>Nematoda</taxon>
        <taxon>Chromadorea</taxon>
        <taxon>Rhabditida</taxon>
        <taxon>Spirurina</taxon>
        <taxon>Ascaridomorpha</taxon>
        <taxon>Ascaridoidea</taxon>
        <taxon>Toxocaridae</taxon>
        <taxon>Toxocara</taxon>
    </lineage>
</organism>
<dbReference type="GO" id="GO:0033754">
    <property type="term" value="F:indoleamine 2,3-dioxygenase activity"/>
    <property type="evidence" value="ECO:0007669"/>
    <property type="project" value="TreeGrafter"/>
</dbReference>
<reference evidence="7" key="1">
    <citation type="submission" date="2016-06" db="UniProtKB">
        <authorList>
            <consortium name="WormBaseParasite"/>
        </authorList>
    </citation>
    <scope>IDENTIFICATION</scope>
</reference>
<evidence type="ECO:0000256" key="4">
    <source>
        <dbReference type="PIRSR" id="PIRSR600898-1"/>
    </source>
</evidence>
<keyword evidence="2 4" id="KW-0479">Metal-binding</keyword>
<evidence type="ECO:0000256" key="2">
    <source>
        <dbReference type="ARBA" id="ARBA00022723"/>
    </source>
</evidence>
<evidence type="ECO:0000256" key="1">
    <source>
        <dbReference type="ARBA" id="ARBA00007119"/>
    </source>
</evidence>
<protein>
    <submittedName>
        <fullName evidence="7">Indoleamine 2,3-dioxygenase 1</fullName>
    </submittedName>
</protein>
<dbReference type="Proteomes" id="UP000050794">
    <property type="component" value="Unassembled WGS sequence"/>
</dbReference>
<proteinExistence type="inferred from homology"/>
<dbReference type="Pfam" id="PF01231">
    <property type="entry name" value="IDO"/>
    <property type="match status" value="1"/>
</dbReference>
<dbReference type="InterPro" id="IPR000898">
    <property type="entry name" value="Indolamine_dOase"/>
</dbReference>
<keyword evidence="6" id="KW-1185">Reference proteome</keyword>
<keyword evidence="3 4" id="KW-0408">Iron</keyword>
<dbReference type="GO" id="GO:0046872">
    <property type="term" value="F:metal ion binding"/>
    <property type="evidence" value="ECO:0007669"/>
    <property type="project" value="UniProtKB-KW"/>
</dbReference>
<sequence>MGVQCVEDVLRKFHVDANLGFVLPDPLTHLSAKFQPWQSIVGLLFMIPFQFKARLSIPAQIAVPLVSVSDRLGLKPIVCHASACLANWKRKPGVDKNVPFRAENVSLIAFRFTDHPGNEWFFTLTAQMETELAPGLVAITSACCESRLSATTLPEIHRSLATAAATFQRMKERLPADVFYHGFRHFLSGYTAGDFVNQGGINLEGKEERGVQLLNGGSAAQSSALHVYDAFLGVKHSGEERDYLEKQWDYMPPEHRQFIIWVREKTSHIEHLKGAPHYAETIAALRHFRCEHIKVVIRCFSLEFSFCLKT</sequence>
<evidence type="ECO:0000313" key="5">
    <source>
        <dbReference type="EMBL" id="VDM41672.1"/>
    </source>
</evidence>
<evidence type="ECO:0000313" key="7">
    <source>
        <dbReference type="WBParaSite" id="TCNE_0001035101-mRNA-1"/>
    </source>
</evidence>